<feature type="transmembrane region" description="Helical" evidence="8">
    <location>
        <begin position="126"/>
        <end position="148"/>
    </location>
</feature>
<accession>A0ABS7D574</accession>
<reference evidence="9 10" key="1">
    <citation type="submission" date="2021-07" db="EMBL/GenBank/DDBJ databases">
        <title>Paenibacillus radiodurans sp. nov., isolated from the southeastern edge of Tengger Desert.</title>
        <authorList>
            <person name="Zhang G."/>
        </authorList>
    </citation>
    <scope>NUCLEOTIDE SEQUENCE [LARGE SCALE GENOMIC DNA]</scope>
    <source>
        <strain evidence="9 10">DT7-4</strain>
    </source>
</reference>
<dbReference type="InterPro" id="IPR050297">
    <property type="entry name" value="LipidA_mod_glycosyltrf_83"/>
</dbReference>
<feature type="transmembrane region" description="Helical" evidence="8">
    <location>
        <begin position="7"/>
        <end position="30"/>
    </location>
</feature>
<feature type="transmembrane region" description="Helical" evidence="8">
    <location>
        <begin position="366"/>
        <end position="384"/>
    </location>
</feature>
<feature type="transmembrane region" description="Helical" evidence="8">
    <location>
        <begin position="575"/>
        <end position="596"/>
    </location>
</feature>
<keyword evidence="3" id="KW-0328">Glycosyltransferase</keyword>
<evidence type="ECO:0008006" key="11">
    <source>
        <dbReference type="Google" id="ProtNLM"/>
    </source>
</evidence>
<dbReference type="PANTHER" id="PTHR33908:SF11">
    <property type="entry name" value="MEMBRANE PROTEIN"/>
    <property type="match status" value="1"/>
</dbReference>
<comment type="subcellular location">
    <subcellularLocation>
        <location evidence="1">Cell membrane</location>
        <topology evidence="1">Multi-pass membrane protein</topology>
    </subcellularLocation>
</comment>
<dbReference type="EMBL" id="JAHZIJ010000005">
    <property type="protein sequence ID" value="MBW7475060.1"/>
    <property type="molecule type" value="Genomic_DNA"/>
</dbReference>
<feature type="transmembrane region" description="Helical" evidence="8">
    <location>
        <begin position="270"/>
        <end position="288"/>
    </location>
</feature>
<sequence length="746" mass="84220">MSKSTISIIGIVFIAMICAISNIETLHNIILGTYRWHSVQPETVEGGLELLVVFLIFCALLLTKLNRYAAIIIFVAVAGLYLQRNQVLLPALTALAYIEGIIIIGSKLKCLFKAKNTEDPARSLEYYLNSFLVGITLWSTLALILSFLGLGSFNTLRVLTVVLVVGAIFPLRSYKLPLSVYLLGKSAQISKSAQVGFSFVSVMLLMQFAKTNRALDYDSIWYGLRPEKVLVGAHSFFDQLGLVMIVHYYPKLFEFFSIPLSDLGEYSFNSSLNVILFGLLLILVFVFLRRVSSHARINTALIAILASTPAIANMASTAKMDLFTAFFIIMGTYYLWKWFEEKDNAFICYSLAGFCLSLGGKISSFMYVPLIVFGFFVYFLYVNRKNRRNAQSGSHPVNIPVNKKWNSISIVVLSMAVFVILSIVYRTYKLTGYPLYPILGSLWSKLGFQIKYPLMGSSDDFVLNEKKELLTHWMKIIFDPTGYTHYIMVWPGNYSLLLLVAVFVIVLFQLKKREKMRSLVLFLVFSPVFISTLYYITTFPQGGDGNYYIVAIIFCVLASAFVINKGKSNLQKAILLSLLMFLPVQSFVTLISHFSWSWGTSAFAMNFTQSNFESETTKATTLRNEGLENIELYLKESKDIENCIGVVDKDGTEIVLNQLACRFEDYGHVASRFGNPELLNSKEAVLKYLQFAQTRYAIISKNAVQPNDSAFMSVVDELAANNITTRVEDSNYYLLDFHQQFSQVKK</sequence>
<feature type="transmembrane region" description="Helical" evidence="8">
    <location>
        <begin position="155"/>
        <end position="172"/>
    </location>
</feature>
<feature type="transmembrane region" description="Helical" evidence="8">
    <location>
        <begin position="520"/>
        <end position="539"/>
    </location>
</feature>
<feature type="transmembrane region" description="Helical" evidence="8">
    <location>
        <begin position="50"/>
        <end position="80"/>
    </location>
</feature>
<dbReference type="RefSeq" id="WP_219872301.1">
    <property type="nucleotide sequence ID" value="NZ_JAHZIJ010000005.1"/>
</dbReference>
<name>A0ABS7D574_9BACL</name>
<feature type="transmembrane region" description="Helical" evidence="8">
    <location>
        <begin position="192"/>
        <end position="209"/>
    </location>
</feature>
<comment type="caution">
    <text evidence="9">The sequence shown here is derived from an EMBL/GenBank/DDBJ whole genome shotgun (WGS) entry which is preliminary data.</text>
</comment>
<keyword evidence="4" id="KW-0808">Transferase</keyword>
<evidence type="ECO:0000256" key="8">
    <source>
        <dbReference type="SAM" id="Phobius"/>
    </source>
</evidence>
<dbReference type="Proteomes" id="UP000812277">
    <property type="component" value="Unassembled WGS sequence"/>
</dbReference>
<organism evidence="9 10">
    <name type="scientific">Paenibacillus oenotherae</name>
    <dbReference type="NCBI Taxonomy" id="1435645"/>
    <lineage>
        <taxon>Bacteria</taxon>
        <taxon>Bacillati</taxon>
        <taxon>Bacillota</taxon>
        <taxon>Bacilli</taxon>
        <taxon>Bacillales</taxon>
        <taxon>Paenibacillaceae</taxon>
        <taxon>Paenibacillus</taxon>
    </lineage>
</organism>
<keyword evidence="2" id="KW-1003">Cell membrane</keyword>
<feature type="transmembrane region" description="Helical" evidence="8">
    <location>
        <begin position="405"/>
        <end position="425"/>
    </location>
</feature>
<evidence type="ECO:0000256" key="3">
    <source>
        <dbReference type="ARBA" id="ARBA00022676"/>
    </source>
</evidence>
<feature type="transmembrane region" description="Helical" evidence="8">
    <location>
        <begin position="487"/>
        <end position="508"/>
    </location>
</feature>
<protein>
    <recommendedName>
        <fullName evidence="11">Glycosyltransferase RgtA/B/C/D-like domain-containing protein</fullName>
    </recommendedName>
</protein>
<evidence type="ECO:0000256" key="7">
    <source>
        <dbReference type="ARBA" id="ARBA00023136"/>
    </source>
</evidence>
<feature type="transmembrane region" description="Helical" evidence="8">
    <location>
        <begin position="318"/>
        <end position="336"/>
    </location>
</feature>
<evidence type="ECO:0000256" key="2">
    <source>
        <dbReference type="ARBA" id="ARBA00022475"/>
    </source>
</evidence>
<keyword evidence="5 8" id="KW-0812">Transmembrane</keyword>
<evidence type="ECO:0000256" key="6">
    <source>
        <dbReference type="ARBA" id="ARBA00022989"/>
    </source>
</evidence>
<evidence type="ECO:0000256" key="5">
    <source>
        <dbReference type="ARBA" id="ARBA00022692"/>
    </source>
</evidence>
<evidence type="ECO:0000313" key="10">
    <source>
        <dbReference type="Proteomes" id="UP000812277"/>
    </source>
</evidence>
<feature type="transmembrane region" description="Helical" evidence="8">
    <location>
        <begin position="87"/>
        <end position="106"/>
    </location>
</feature>
<keyword evidence="6 8" id="KW-1133">Transmembrane helix</keyword>
<evidence type="ECO:0000256" key="4">
    <source>
        <dbReference type="ARBA" id="ARBA00022679"/>
    </source>
</evidence>
<keyword evidence="7 8" id="KW-0472">Membrane</keyword>
<evidence type="ECO:0000313" key="9">
    <source>
        <dbReference type="EMBL" id="MBW7475060.1"/>
    </source>
</evidence>
<gene>
    <name evidence="9" type="ORF">K0T92_09905</name>
</gene>
<proteinExistence type="predicted"/>
<evidence type="ECO:0000256" key="1">
    <source>
        <dbReference type="ARBA" id="ARBA00004651"/>
    </source>
</evidence>
<feature type="transmembrane region" description="Helical" evidence="8">
    <location>
        <begin position="545"/>
        <end position="563"/>
    </location>
</feature>
<keyword evidence="10" id="KW-1185">Reference proteome</keyword>
<dbReference type="PANTHER" id="PTHR33908">
    <property type="entry name" value="MANNOSYLTRANSFERASE YKCB-RELATED"/>
    <property type="match status" value="1"/>
</dbReference>